<name>A0A6G7KA14_9LACT</name>
<dbReference type="InterPro" id="IPR021359">
    <property type="entry name" value="DUF2812"/>
</dbReference>
<dbReference type="GeneID" id="94553697"/>
<evidence type="ECO:0000256" key="1">
    <source>
        <dbReference type="SAM" id="Phobius"/>
    </source>
</evidence>
<dbReference type="KEGG" id="jar:G7057_06330"/>
<dbReference type="RefSeq" id="WP_166063448.1">
    <property type="nucleotide sequence ID" value="NZ_CP049740.1"/>
</dbReference>
<keyword evidence="1" id="KW-1133">Transmembrane helix</keyword>
<sequence>MNFKIENRFLDITNYRLVEKHFEKMASLGWMIDKITMGSLFIYKKIDPEELDFSISPYEVETAFTVKSKEELEEFQSVCESVGWNYAMKASDLHIYFKKAGTEVVDISTDEEDEFNTLERIARKQLISSYILIPFYIYLSWAILGGIFKDIQTLQNGMVQIIAPVIPIFLISAIYQIIRIKKFLKINRKNMELGDSLEYVHSKFYFEKATSCIYLLFLILFVSYSFYSAFILNSKIILIGFVPLVIGVTIGIFYKIFIKPSKKTVKYKKVFLGLALILSTLASISITFISINAFAMDSNNHDIEEYKVLSANDFKEKPSEDEGDLMRNTSFLIPTSYTYWSWPKGDISVKTEYSNGLTEGIAKNLVVRYIKQAEKSVENRISWEIEILVEEDIYDYSLESNGITEEEFDRFKVKSIKEAVKEAIKIAKEKAIIKDDKNLWDLDEVYFLNYRKDEIVIRKGKEVFYIHGLDFTDLKVIEIIKKRLDL</sequence>
<accession>A0A6G7KA14</accession>
<proteinExistence type="predicted"/>
<feature type="transmembrane region" description="Helical" evidence="1">
    <location>
        <begin position="236"/>
        <end position="258"/>
    </location>
</feature>
<gene>
    <name evidence="2" type="ORF">G7057_06330</name>
</gene>
<evidence type="ECO:0000313" key="2">
    <source>
        <dbReference type="EMBL" id="QII82090.1"/>
    </source>
</evidence>
<organism evidence="2 3">
    <name type="scientific">Jeotgalibaca arthritidis</name>
    <dbReference type="NCBI Taxonomy" id="1868794"/>
    <lineage>
        <taxon>Bacteria</taxon>
        <taxon>Bacillati</taxon>
        <taxon>Bacillota</taxon>
        <taxon>Bacilli</taxon>
        <taxon>Lactobacillales</taxon>
        <taxon>Carnobacteriaceae</taxon>
        <taxon>Jeotgalibaca</taxon>
    </lineage>
</organism>
<keyword evidence="3" id="KW-1185">Reference proteome</keyword>
<reference evidence="2 3" key="1">
    <citation type="journal article" date="2017" name="Int. J. Syst. Evol. Microbiol.">
        <title>Jeotgalibaca porci sp. nov. and Jeotgalibaca arthritidis sp. nov., isolated from pigs, and emended description of the genus Jeotgalibaca.</title>
        <authorList>
            <person name="Zamora L."/>
            <person name="Perez-Sancho M."/>
            <person name="Dominguez L."/>
            <person name="Fernandez-Garayzabal J.F."/>
            <person name="Vela A.I."/>
        </authorList>
    </citation>
    <scope>NUCLEOTIDE SEQUENCE [LARGE SCALE GENOMIC DNA]</scope>
    <source>
        <strain evidence="2 3">CECT 9157</strain>
    </source>
</reference>
<protein>
    <submittedName>
        <fullName evidence="2">DUF2812 domain-containing protein</fullName>
    </submittedName>
</protein>
<feature type="transmembrane region" description="Helical" evidence="1">
    <location>
        <begin position="270"/>
        <end position="291"/>
    </location>
</feature>
<dbReference type="EMBL" id="CP049740">
    <property type="protein sequence ID" value="QII82090.1"/>
    <property type="molecule type" value="Genomic_DNA"/>
</dbReference>
<dbReference type="AlphaFoldDB" id="A0A6G7KA14"/>
<keyword evidence="1" id="KW-0472">Membrane</keyword>
<feature type="transmembrane region" description="Helical" evidence="1">
    <location>
        <begin position="212"/>
        <end position="230"/>
    </location>
</feature>
<feature type="transmembrane region" description="Helical" evidence="1">
    <location>
        <begin position="130"/>
        <end position="148"/>
    </location>
</feature>
<dbReference type="Pfam" id="PF11193">
    <property type="entry name" value="DUF2812"/>
    <property type="match status" value="1"/>
</dbReference>
<feature type="transmembrane region" description="Helical" evidence="1">
    <location>
        <begin position="160"/>
        <end position="178"/>
    </location>
</feature>
<evidence type="ECO:0000313" key="3">
    <source>
        <dbReference type="Proteomes" id="UP000501451"/>
    </source>
</evidence>
<keyword evidence="1" id="KW-0812">Transmembrane</keyword>
<dbReference type="Proteomes" id="UP000501451">
    <property type="component" value="Chromosome"/>
</dbReference>